<name>A0A1M4TA46_9BACT</name>
<accession>A0A1M4TA46</accession>
<reference evidence="1 2" key="1">
    <citation type="submission" date="2016-11" db="EMBL/GenBank/DDBJ databases">
        <authorList>
            <person name="Jaros S."/>
            <person name="Januszkiewicz K."/>
            <person name="Wedrychowicz H."/>
        </authorList>
    </citation>
    <scope>NUCLEOTIDE SEQUENCE [LARGE SCALE GENOMIC DNA]</scope>
    <source>
        <strain evidence="1 2">DSM 26897</strain>
    </source>
</reference>
<dbReference type="OrthoDB" id="1148993at2"/>
<protein>
    <submittedName>
        <fullName evidence="1">Uncharacterized protein</fullName>
    </submittedName>
</protein>
<gene>
    <name evidence="1" type="ORF">SAMN05444008_101365</name>
</gene>
<keyword evidence="2" id="KW-1185">Reference proteome</keyword>
<organism evidence="1 2">
    <name type="scientific">Cnuella takakiae</name>
    <dbReference type="NCBI Taxonomy" id="1302690"/>
    <lineage>
        <taxon>Bacteria</taxon>
        <taxon>Pseudomonadati</taxon>
        <taxon>Bacteroidota</taxon>
        <taxon>Chitinophagia</taxon>
        <taxon>Chitinophagales</taxon>
        <taxon>Chitinophagaceae</taxon>
        <taxon>Cnuella</taxon>
    </lineage>
</organism>
<dbReference type="AlphaFoldDB" id="A0A1M4TA46"/>
<dbReference type="RefSeq" id="WP_143157170.1">
    <property type="nucleotide sequence ID" value="NZ_FQUO01000001.1"/>
</dbReference>
<evidence type="ECO:0000313" key="1">
    <source>
        <dbReference type="EMBL" id="SHE41422.1"/>
    </source>
</evidence>
<proteinExistence type="predicted"/>
<sequence>MTTNSILTAELKYYKMLTPECHWRQYHTRELAQIELFADGIPLIDYSIRNVYLLRLQRALEEDGEYEIFCCSCGTAHCGALPDAFVLIRHEGDRLHWTHTGDLPKARYTFVTEQVRAEVARLEKELYAWFAATPDLQEPRSQEVLMSPEEVYLDWKRRTLHL</sequence>
<dbReference type="EMBL" id="FQUO01000001">
    <property type="protein sequence ID" value="SHE41422.1"/>
    <property type="molecule type" value="Genomic_DNA"/>
</dbReference>
<dbReference type="Proteomes" id="UP000184368">
    <property type="component" value="Unassembled WGS sequence"/>
</dbReference>
<evidence type="ECO:0000313" key="2">
    <source>
        <dbReference type="Proteomes" id="UP000184368"/>
    </source>
</evidence>